<name>M7NGE5_9MICC</name>
<dbReference type="AlphaFoldDB" id="M7NGE5"/>
<keyword evidence="4" id="KW-1185">Reference proteome</keyword>
<dbReference type="Proteomes" id="UP000012015">
    <property type="component" value="Unassembled WGS sequence"/>
</dbReference>
<dbReference type="EMBL" id="AOCK01000009">
    <property type="protein sequence ID" value="EMQ97598.1"/>
    <property type="molecule type" value="Genomic_DNA"/>
</dbReference>
<evidence type="ECO:0000313" key="4">
    <source>
        <dbReference type="Proteomes" id="UP000012015"/>
    </source>
</evidence>
<feature type="compositionally biased region" description="Gly residues" evidence="1">
    <location>
        <begin position="173"/>
        <end position="183"/>
    </location>
</feature>
<evidence type="ECO:0000256" key="1">
    <source>
        <dbReference type="SAM" id="MobiDB-lite"/>
    </source>
</evidence>
<dbReference type="STRING" id="1276920.ADIAG_02978"/>
<keyword evidence="2" id="KW-1133">Transmembrane helix</keyword>
<dbReference type="PATRIC" id="fig|1276920.7.peg.2982"/>
<keyword evidence="2" id="KW-0812">Transmembrane</keyword>
<proteinExistence type="predicted"/>
<keyword evidence="2" id="KW-0472">Membrane</keyword>
<comment type="caution">
    <text evidence="3">The sequence shown here is derived from an EMBL/GenBank/DDBJ whole genome shotgun (WGS) entry which is preliminary data.</text>
</comment>
<gene>
    <name evidence="3" type="ORF">ADIAG_02978</name>
</gene>
<accession>M7NGE5</accession>
<evidence type="ECO:0000256" key="2">
    <source>
        <dbReference type="SAM" id="Phobius"/>
    </source>
</evidence>
<reference evidence="3 4" key="1">
    <citation type="journal article" date="2013" name="Genome Announc.">
        <title>Draft Genome Sequence of Arthrobacter gangotriensis Strain Lz1yT, Isolated from a Penguin Rookery Soil Sample Collected in Antarctica, near the Indian Station Dakshin Gangotri.</title>
        <authorList>
            <person name="Shivaji S."/>
            <person name="Ara S."/>
            <person name="Bandi S."/>
            <person name="Singh A."/>
            <person name="Kumar Pinnaka A."/>
        </authorList>
    </citation>
    <scope>NUCLEOTIDE SEQUENCE [LARGE SCALE GENOMIC DNA]</scope>
    <source>
        <strain evidence="3 4">Lz1y</strain>
    </source>
</reference>
<organism evidence="3 4">
    <name type="scientific">Paeniglutamicibacter gangotriensis Lz1y</name>
    <dbReference type="NCBI Taxonomy" id="1276920"/>
    <lineage>
        <taxon>Bacteria</taxon>
        <taxon>Bacillati</taxon>
        <taxon>Actinomycetota</taxon>
        <taxon>Actinomycetes</taxon>
        <taxon>Micrococcales</taxon>
        <taxon>Micrococcaceae</taxon>
        <taxon>Paeniglutamicibacter</taxon>
    </lineage>
</organism>
<dbReference type="RefSeq" id="WP_007272145.1">
    <property type="nucleotide sequence ID" value="NZ_AOCK01000009.1"/>
</dbReference>
<evidence type="ECO:0000313" key="3">
    <source>
        <dbReference type="EMBL" id="EMQ97598.1"/>
    </source>
</evidence>
<sequence>MASHAAARIDPVPSHPARMKPKHWVLLVLGVLLSTFGLGLAIGGAVTLGADAAQRDGRYLVGDAERYRSTGYALTSPSVVLDAGSEGMPAISQHGDSASIHVRVANVVRDQEIFVGIAEVSDIESYLQDLARSTLGENTWSSADPWQGRLSWLKDNERTMGPGGHERRRRRAGVGGPAGRCTF</sequence>
<feature type="transmembrane region" description="Helical" evidence="2">
    <location>
        <begin position="24"/>
        <end position="48"/>
    </location>
</feature>
<protein>
    <submittedName>
        <fullName evidence="3">Uncharacterized protein</fullName>
    </submittedName>
</protein>
<feature type="region of interest" description="Disordered" evidence="1">
    <location>
        <begin position="157"/>
        <end position="183"/>
    </location>
</feature>